<sequence length="139" mass="15584">MPSSSITSKDLCWLVEYTSLRRGHIAIGLHYWHVHGPPGWGSLIGELSGVGGPGSFSWSSIGGVPLITPTRLQQESLTHTFMNRNRVSSFRYFFPDDAFRNELQLTDHLILFSDPQLGLKTHSHSPLRTTRLSLSPERV</sequence>
<organism evidence="1 2">
    <name type="scientific">Puccinia striiformis</name>
    <dbReference type="NCBI Taxonomy" id="27350"/>
    <lineage>
        <taxon>Eukaryota</taxon>
        <taxon>Fungi</taxon>
        <taxon>Dikarya</taxon>
        <taxon>Basidiomycota</taxon>
        <taxon>Pucciniomycotina</taxon>
        <taxon>Pucciniomycetes</taxon>
        <taxon>Pucciniales</taxon>
        <taxon>Pucciniaceae</taxon>
        <taxon>Puccinia</taxon>
    </lineage>
</organism>
<name>A0A2S4VDW9_9BASI</name>
<protein>
    <submittedName>
        <fullName evidence="1">Uncharacterized protein</fullName>
    </submittedName>
</protein>
<dbReference type="EMBL" id="PKSL01000072">
    <property type="protein sequence ID" value="POW07678.1"/>
    <property type="molecule type" value="Genomic_DNA"/>
</dbReference>
<accession>A0A2S4VDW9</accession>
<proteinExistence type="predicted"/>
<evidence type="ECO:0000313" key="1">
    <source>
        <dbReference type="EMBL" id="POW07678.1"/>
    </source>
</evidence>
<keyword evidence="2" id="KW-1185">Reference proteome</keyword>
<dbReference type="VEuPathDB" id="FungiDB:PSHT_01523"/>
<comment type="caution">
    <text evidence="1">The sequence shown here is derived from an EMBL/GenBank/DDBJ whole genome shotgun (WGS) entry which is preliminary data.</text>
</comment>
<dbReference type="VEuPathDB" id="FungiDB:PSTT_08093"/>
<reference evidence="1" key="1">
    <citation type="submission" date="2017-12" db="EMBL/GenBank/DDBJ databases">
        <title>Gene loss provides genomic basis for host adaptation in cereal stripe rust fungi.</title>
        <authorList>
            <person name="Xia C."/>
        </authorList>
    </citation>
    <scope>NUCLEOTIDE SEQUENCE [LARGE SCALE GENOMIC DNA]</scope>
    <source>
        <strain evidence="1">93-210</strain>
    </source>
</reference>
<dbReference type="Proteomes" id="UP000239156">
    <property type="component" value="Unassembled WGS sequence"/>
</dbReference>
<dbReference type="AlphaFoldDB" id="A0A2S4VDW9"/>
<evidence type="ECO:0000313" key="2">
    <source>
        <dbReference type="Proteomes" id="UP000239156"/>
    </source>
</evidence>
<gene>
    <name evidence="1" type="ORF">PSTT_08093</name>
</gene>